<comment type="caution">
    <text evidence="2">The sequence shown here is derived from an EMBL/GenBank/DDBJ whole genome shotgun (WGS) entry which is preliminary data.</text>
</comment>
<dbReference type="Proteomes" id="UP001279734">
    <property type="component" value="Unassembled WGS sequence"/>
</dbReference>
<dbReference type="AlphaFoldDB" id="A0AAD3SXK9"/>
<gene>
    <name evidence="2" type="ORF">Nepgr_020617</name>
</gene>
<evidence type="ECO:0000256" key="1">
    <source>
        <dbReference type="SAM" id="Phobius"/>
    </source>
</evidence>
<keyword evidence="1" id="KW-1133">Transmembrane helix</keyword>
<feature type="transmembrane region" description="Helical" evidence="1">
    <location>
        <begin position="15"/>
        <end position="33"/>
    </location>
</feature>
<sequence length="73" mass="8661">MSEDYDPCEVQEKRWFSWGAVTASLVLLSRTVMVQSPRKKKKDEQHCNLQTFLKCWLSRSLPFVWIGNVMLKR</sequence>
<reference evidence="2" key="1">
    <citation type="submission" date="2023-05" db="EMBL/GenBank/DDBJ databases">
        <title>Nepenthes gracilis genome sequencing.</title>
        <authorList>
            <person name="Fukushima K."/>
        </authorList>
    </citation>
    <scope>NUCLEOTIDE SEQUENCE</scope>
    <source>
        <strain evidence="2">SING2019-196</strain>
    </source>
</reference>
<evidence type="ECO:0000313" key="2">
    <source>
        <dbReference type="EMBL" id="GMH18776.1"/>
    </source>
</evidence>
<organism evidence="2 3">
    <name type="scientific">Nepenthes gracilis</name>
    <name type="common">Slender pitcher plant</name>
    <dbReference type="NCBI Taxonomy" id="150966"/>
    <lineage>
        <taxon>Eukaryota</taxon>
        <taxon>Viridiplantae</taxon>
        <taxon>Streptophyta</taxon>
        <taxon>Embryophyta</taxon>
        <taxon>Tracheophyta</taxon>
        <taxon>Spermatophyta</taxon>
        <taxon>Magnoliopsida</taxon>
        <taxon>eudicotyledons</taxon>
        <taxon>Gunneridae</taxon>
        <taxon>Pentapetalae</taxon>
        <taxon>Caryophyllales</taxon>
        <taxon>Nepenthaceae</taxon>
        <taxon>Nepenthes</taxon>
    </lineage>
</organism>
<keyword evidence="3" id="KW-1185">Reference proteome</keyword>
<proteinExistence type="predicted"/>
<accession>A0AAD3SXK9</accession>
<name>A0AAD3SXK9_NEPGR</name>
<protein>
    <submittedName>
        <fullName evidence="2">Uncharacterized protein</fullName>
    </submittedName>
</protein>
<keyword evidence="1" id="KW-0472">Membrane</keyword>
<keyword evidence="1" id="KW-0812">Transmembrane</keyword>
<evidence type="ECO:0000313" key="3">
    <source>
        <dbReference type="Proteomes" id="UP001279734"/>
    </source>
</evidence>
<dbReference type="EMBL" id="BSYO01000019">
    <property type="protein sequence ID" value="GMH18776.1"/>
    <property type="molecule type" value="Genomic_DNA"/>
</dbReference>